<dbReference type="PIRSF" id="PIRSF003108">
    <property type="entry name" value="DinJ"/>
    <property type="match status" value="1"/>
</dbReference>
<dbReference type="InterPro" id="IPR013321">
    <property type="entry name" value="Arc_rbn_hlx_hlx"/>
</dbReference>
<dbReference type="GO" id="GO:0006355">
    <property type="term" value="P:regulation of DNA-templated transcription"/>
    <property type="evidence" value="ECO:0007669"/>
    <property type="project" value="InterPro"/>
</dbReference>
<evidence type="ECO:0000256" key="2">
    <source>
        <dbReference type="ARBA" id="ARBA00022649"/>
    </source>
</evidence>
<dbReference type="GO" id="GO:0044010">
    <property type="term" value="P:single-species biofilm formation"/>
    <property type="evidence" value="ECO:0007669"/>
    <property type="project" value="InterPro"/>
</dbReference>
<dbReference type="InterPro" id="IPR026262">
    <property type="entry name" value="DinJ"/>
</dbReference>
<accession>A0A1J0RI35</accession>
<dbReference type="PANTHER" id="PTHR38781:SF1">
    <property type="entry name" value="ANTITOXIN DINJ-RELATED"/>
    <property type="match status" value="1"/>
</dbReference>
<dbReference type="Pfam" id="PF04221">
    <property type="entry name" value="RelB"/>
    <property type="match status" value="1"/>
</dbReference>
<protein>
    <submittedName>
        <fullName evidence="3">RelB/DinJ family addiction module antitoxin</fullName>
    </submittedName>
</protein>
<dbReference type="PANTHER" id="PTHR38781">
    <property type="entry name" value="ANTITOXIN DINJ-RELATED"/>
    <property type="match status" value="1"/>
</dbReference>
<comment type="similarity">
    <text evidence="1">Belongs to the RelB/DinJ antitoxin family.</text>
</comment>
<organism evidence="3">
    <name type="scientific">Acinetobacter larvae</name>
    <dbReference type="NCBI Taxonomy" id="1789224"/>
    <lineage>
        <taxon>Bacteria</taxon>
        <taxon>Pseudomonadati</taxon>
        <taxon>Pseudomonadota</taxon>
        <taxon>Gammaproteobacteria</taxon>
        <taxon>Moraxellales</taxon>
        <taxon>Moraxellaceae</taxon>
        <taxon>Acinetobacter</taxon>
    </lineage>
</organism>
<keyword evidence="2" id="KW-1277">Toxin-antitoxin system</keyword>
<proteinExistence type="inferred from homology"/>
<evidence type="ECO:0000256" key="1">
    <source>
        <dbReference type="ARBA" id="ARBA00010562"/>
    </source>
</evidence>
<dbReference type="GO" id="GO:0015643">
    <property type="term" value="F:toxic substance binding"/>
    <property type="evidence" value="ECO:0007669"/>
    <property type="project" value="InterPro"/>
</dbReference>
<keyword evidence="3" id="KW-0614">Plasmid</keyword>
<name>A0A1J0RI35_9GAMM</name>
<dbReference type="GO" id="GO:0000987">
    <property type="term" value="F:cis-regulatory region sequence-specific DNA binding"/>
    <property type="evidence" value="ECO:0007669"/>
    <property type="project" value="InterPro"/>
</dbReference>
<dbReference type="Gene3D" id="1.10.1220.10">
    <property type="entry name" value="Met repressor-like"/>
    <property type="match status" value="1"/>
</dbReference>
<geneLocation type="plasmid" evidence="3">
    <name>pRW1</name>
</geneLocation>
<dbReference type="AlphaFoldDB" id="A0A1J0RI35"/>
<dbReference type="GO" id="GO:0006351">
    <property type="term" value="P:DNA-templated transcription"/>
    <property type="evidence" value="ECO:0007669"/>
    <property type="project" value="TreeGrafter"/>
</dbReference>
<sequence>MASNALVTTRINENIKLEATEVLATMGLTVSDAVRLMLTKVAKEKSLPFEIWQPNAETIAAMQEDLTHAKGYDSVADLMADLNADD</sequence>
<dbReference type="EMBL" id="CP018141">
    <property type="protein sequence ID" value="APD77619.1"/>
    <property type="molecule type" value="Genomic_DNA"/>
</dbReference>
<reference evidence="3" key="1">
    <citation type="submission" date="2016-11" db="EMBL/GenBank/DDBJ databases">
        <authorList>
            <person name="Jaros S."/>
            <person name="Januszkiewicz K."/>
            <person name="Wedrychowicz H."/>
        </authorList>
    </citation>
    <scope>NUCLEOTIDE SEQUENCE</scope>
    <source>
        <strain evidence="3">BRTC-1</strain>
        <plasmid evidence="3">pRW1</plasmid>
    </source>
</reference>
<evidence type="ECO:0000313" key="3">
    <source>
        <dbReference type="EMBL" id="APD77619.1"/>
    </source>
</evidence>
<dbReference type="InterPro" id="IPR007337">
    <property type="entry name" value="RelB/DinJ"/>
</dbReference>
<gene>
    <name evidence="3" type="ORF">BFG52_16580</name>
</gene>
<dbReference type="NCBIfam" id="TIGR02384">
    <property type="entry name" value="RelB_DinJ"/>
    <property type="match status" value="1"/>
</dbReference>
<dbReference type="RefSeq" id="WP_168455042.1">
    <property type="nucleotide sequence ID" value="NZ_CP018141.1"/>
</dbReference>